<keyword evidence="4 5" id="KW-0472">Membrane</keyword>
<reference evidence="7" key="1">
    <citation type="submission" date="2019-07" db="EMBL/GenBank/DDBJ databases">
        <title>Draft genome Sequence of Chlorobium phaeovibrioides sp. strain PhvTcv-s14, from the Phylum Chlorobi.</title>
        <authorList>
            <person name="Babenko V."/>
            <person name="Boldyreva D."/>
            <person name="Kanygina A."/>
            <person name="Selezneva O."/>
            <person name="Akopiyan T."/>
            <person name="Lunina O."/>
        </authorList>
    </citation>
    <scope>NUCLEOTIDE SEQUENCE [LARGE SCALE GENOMIC DNA]</scope>
    <source>
        <strain evidence="7">GrTcv12</strain>
        <plasmid evidence="7">pl1</plasmid>
    </source>
</reference>
<dbReference type="NCBIfam" id="NF010446">
    <property type="entry name" value="PRK13872.1"/>
    <property type="match status" value="1"/>
</dbReference>
<dbReference type="GO" id="GO:0016020">
    <property type="term" value="C:membrane"/>
    <property type="evidence" value="ECO:0007669"/>
    <property type="project" value="UniProtKB-SubCell"/>
</dbReference>
<dbReference type="CDD" id="cd16425">
    <property type="entry name" value="TrbF"/>
    <property type="match status" value="1"/>
</dbReference>
<dbReference type="AlphaFoldDB" id="A0A5M8I889"/>
<dbReference type="SUPFAM" id="SSF54427">
    <property type="entry name" value="NTF2-like"/>
    <property type="match status" value="1"/>
</dbReference>
<proteinExistence type="predicted"/>
<keyword evidence="7" id="KW-0614">Plasmid</keyword>
<evidence type="ECO:0000313" key="7">
    <source>
        <dbReference type="EMBL" id="KAA6230465.1"/>
    </source>
</evidence>
<dbReference type="InterPro" id="IPR007430">
    <property type="entry name" value="VirB8"/>
</dbReference>
<keyword evidence="2 5" id="KW-0812">Transmembrane</keyword>
<dbReference type="Pfam" id="PF04335">
    <property type="entry name" value="VirB8"/>
    <property type="match status" value="1"/>
</dbReference>
<comment type="caution">
    <text evidence="7">The sequence shown here is derived from an EMBL/GenBank/DDBJ whole genome shotgun (WGS) entry which is preliminary data.</text>
</comment>
<keyword evidence="3 5" id="KW-1133">Transmembrane helix</keyword>
<organism evidence="7">
    <name type="scientific">Chlorobium phaeovibrioides</name>
    <dbReference type="NCBI Taxonomy" id="1094"/>
    <lineage>
        <taxon>Bacteria</taxon>
        <taxon>Pseudomonadati</taxon>
        <taxon>Chlorobiota</taxon>
        <taxon>Chlorobiia</taxon>
        <taxon>Chlorobiales</taxon>
        <taxon>Chlorobiaceae</taxon>
        <taxon>Chlorobium/Pelodictyon group</taxon>
        <taxon>Chlorobium</taxon>
    </lineage>
</organism>
<evidence type="ECO:0000256" key="1">
    <source>
        <dbReference type="ARBA" id="ARBA00004167"/>
    </source>
</evidence>
<feature type="transmembrane region" description="Helical" evidence="5">
    <location>
        <begin position="41"/>
        <end position="61"/>
    </location>
</feature>
<dbReference type="EMBL" id="VMRG01000003">
    <property type="protein sequence ID" value="KAA6230465.1"/>
    <property type="molecule type" value="Genomic_DNA"/>
</dbReference>
<evidence type="ECO:0000259" key="6">
    <source>
        <dbReference type="Pfam" id="PF04335"/>
    </source>
</evidence>
<evidence type="ECO:0000256" key="5">
    <source>
        <dbReference type="SAM" id="Phobius"/>
    </source>
</evidence>
<sequence length="230" mass="26009">MKGTSKKWSPAGELDTPYKRASQEWDDRIGSAVVQANNWRLATFATIVFVALPSICGMIYLGAQPKAMPHIVEVGVDGSAAYRGEIGKSWAQFKPSDPSIKYHLQRFVQNTRMISSDAGVIKQHWLDAFKLVTPKAANTLSAYVQKNDPFVRAAKERVNVDIISMVRVSEESWQVDWKESQWGTMGEPLGESFWRGIYKVVLKKPENERQLEANPIGLFIDEFNIAQIYR</sequence>
<dbReference type="RefSeq" id="WP_151418916.1">
    <property type="nucleotide sequence ID" value="NZ_CM018433.1"/>
</dbReference>
<protein>
    <submittedName>
        <fullName evidence="7">Type IV secretion system protein</fullName>
    </submittedName>
</protein>
<dbReference type="Proteomes" id="UP000327458">
    <property type="component" value="Plasmid pl1"/>
</dbReference>
<dbReference type="InterPro" id="IPR035658">
    <property type="entry name" value="TrbF"/>
</dbReference>
<dbReference type="Gene3D" id="3.10.450.230">
    <property type="entry name" value="VirB8 protein"/>
    <property type="match status" value="1"/>
</dbReference>
<accession>A0A5M8I889</accession>
<evidence type="ECO:0000256" key="2">
    <source>
        <dbReference type="ARBA" id="ARBA00022692"/>
    </source>
</evidence>
<gene>
    <name evidence="7" type="ORF">FP507_10610</name>
</gene>
<name>A0A5M8I889_CHLPH</name>
<feature type="domain" description="Bacterial virulence protein VirB8" evidence="6">
    <location>
        <begin position="20"/>
        <end position="226"/>
    </location>
</feature>
<dbReference type="InterPro" id="IPR032710">
    <property type="entry name" value="NTF2-like_dom_sf"/>
</dbReference>
<comment type="subcellular location">
    <subcellularLocation>
        <location evidence="1">Membrane</location>
        <topology evidence="1">Single-pass membrane protein</topology>
    </subcellularLocation>
</comment>
<geneLocation type="plasmid" evidence="7">
    <name>pl1</name>
</geneLocation>
<evidence type="ECO:0000256" key="3">
    <source>
        <dbReference type="ARBA" id="ARBA00022989"/>
    </source>
</evidence>
<evidence type="ECO:0000256" key="4">
    <source>
        <dbReference type="ARBA" id="ARBA00023136"/>
    </source>
</evidence>